<dbReference type="Gene3D" id="3.60.160.10">
    <property type="entry name" value="Mitochondrial biogenesis AIM24"/>
    <property type="match status" value="1"/>
</dbReference>
<sequence length="205" mass="22666">MNTKMSLAYWGGSQVTGRGLLALAGRGSISQVVLRDGESYVVHPSNIVAYTINPNPPLPYRLKSFNFQIPNLGLSRLLPDTRFIRAMRESWTWQTLRRFLFTVRTWARKTIWGDRLFLQFHGPTTILLQTRAARISDVLTSQDVNEVADAQPGVVQPVVTLSQEKPTDAASHEKATMPVTIKAPKMSTASIGSDGKVTFEPIVGG</sequence>
<dbReference type="SUPFAM" id="SSF51219">
    <property type="entry name" value="TRAP-like"/>
    <property type="match status" value="1"/>
</dbReference>
<dbReference type="GO" id="GO:0005743">
    <property type="term" value="C:mitochondrial inner membrane"/>
    <property type="evidence" value="ECO:0007669"/>
    <property type="project" value="TreeGrafter"/>
</dbReference>
<evidence type="ECO:0000256" key="6">
    <source>
        <dbReference type="RuleBase" id="RU363045"/>
    </source>
</evidence>
<gene>
    <name evidence="7" type="ORF">OEA41_004492</name>
</gene>
<keyword evidence="8" id="KW-1185">Reference proteome</keyword>
<dbReference type="InterPro" id="IPR002838">
    <property type="entry name" value="AIM24"/>
</dbReference>
<protein>
    <recommendedName>
        <fullName evidence="3 6">Altered inheritance of mitochondria protein 24, mitochondrial</fullName>
    </recommendedName>
</protein>
<evidence type="ECO:0000256" key="2">
    <source>
        <dbReference type="ARBA" id="ARBA00009322"/>
    </source>
</evidence>
<dbReference type="EMBL" id="JASNWA010000010">
    <property type="protein sequence ID" value="KAK3168046.1"/>
    <property type="molecule type" value="Genomic_DNA"/>
</dbReference>
<dbReference type="GO" id="GO:0007007">
    <property type="term" value="P:inner mitochondrial membrane organization"/>
    <property type="evidence" value="ECO:0007669"/>
    <property type="project" value="TreeGrafter"/>
</dbReference>
<evidence type="ECO:0000313" key="8">
    <source>
        <dbReference type="Proteomes" id="UP001276659"/>
    </source>
</evidence>
<organism evidence="7 8">
    <name type="scientific">Lepraria neglecta</name>
    <dbReference type="NCBI Taxonomy" id="209136"/>
    <lineage>
        <taxon>Eukaryota</taxon>
        <taxon>Fungi</taxon>
        <taxon>Dikarya</taxon>
        <taxon>Ascomycota</taxon>
        <taxon>Pezizomycotina</taxon>
        <taxon>Lecanoromycetes</taxon>
        <taxon>OSLEUM clade</taxon>
        <taxon>Lecanoromycetidae</taxon>
        <taxon>Lecanorales</taxon>
        <taxon>Lecanorineae</taxon>
        <taxon>Stereocaulaceae</taxon>
        <taxon>Lepraria</taxon>
    </lineage>
</organism>
<evidence type="ECO:0000256" key="1">
    <source>
        <dbReference type="ARBA" id="ARBA00004173"/>
    </source>
</evidence>
<comment type="caution">
    <text evidence="7">The sequence shown here is derived from an EMBL/GenBank/DDBJ whole genome shotgun (WGS) entry which is preliminary data.</text>
</comment>
<accession>A0AAD9YY07</accession>
<proteinExistence type="inferred from homology"/>
<dbReference type="Pfam" id="PF01987">
    <property type="entry name" value="AIM24"/>
    <property type="match status" value="1"/>
</dbReference>
<dbReference type="PANTHER" id="PTHR36959:SF2">
    <property type="entry name" value="ALTERED INHERITANCE OF MITOCHONDRIA PROTEIN 24, MITOCHONDRIAL"/>
    <property type="match status" value="1"/>
</dbReference>
<dbReference type="Proteomes" id="UP001276659">
    <property type="component" value="Unassembled WGS sequence"/>
</dbReference>
<evidence type="ECO:0000256" key="4">
    <source>
        <dbReference type="ARBA" id="ARBA00022946"/>
    </source>
</evidence>
<comment type="similarity">
    <text evidence="2 6">Belongs to the AIM24 family.</text>
</comment>
<dbReference type="AlphaFoldDB" id="A0AAD9YY07"/>
<evidence type="ECO:0000256" key="5">
    <source>
        <dbReference type="ARBA" id="ARBA00023128"/>
    </source>
</evidence>
<keyword evidence="5 6" id="KW-0496">Mitochondrion</keyword>
<keyword evidence="4" id="KW-0809">Transit peptide</keyword>
<name>A0AAD9YY07_9LECA</name>
<evidence type="ECO:0000313" key="7">
    <source>
        <dbReference type="EMBL" id="KAK3168046.1"/>
    </source>
</evidence>
<comment type="subcellular location">
    <subcellularLocation>
        <location evidence="1 6">Mitochondrion</location>
    </subcellularLocation>
</comment>
<dbReference type="InterPro" id="IPR036983">
    <property type="entry name" value="AIM24_sf"/>
</dbReference>
<evidence type="ECO:0000256" key="3">
    <source>
        <dbReference type="ARBA" id="ARBA00013287"/>
    </source>
</evidence>
<reference evidence="7" key="1">
    <citation type="submission" date="2022-11" db="EMBL/GenBank/DDBJ databases">
        <title>Chromosomal genome sequence assembly and mating type (MAT) locus characterization of the leprose asexual lichenized fungus Lepraria neglecta (Nyl.) Erichsen.</title>
        <authorList>
            <person name="Allen J.L."/>
            <person name="Pfeffer B."/>
        </authorList>
    </citation>
    <scope>NUCLEOTIDE SEQUENCE</scope>
    <source>
        <strain evidence="7">Allen 5258</strain>
    </source>
</reference>
<dbReference type="InterPro" id="IPR016031">
    <property type="entry name" value="Trp_RNA-bd_attenuator-like_dom"/>
</dbReference>
<dbReference type="PANTHER" id="PTHR36959">
    <property type="entry name" value="ALTERED INHERITANCE OF MITOCHONDRIA PROTEIN 24, MITOCHONDRIAL"/>
    <property type="match status" value="1"/>
</dbReference>